<dbReference type="PANTHER" id="PTHR22993">
    <property type="entry name" value="FORMAMIDOPYRIMIDINE-DNA GLYCOSYLASE"/>
    <property type="match status" value="1"/>
</dbReference>
<dbReference type="Pfam" id="PF06827">
    <property type="entry name" value="zf-FPG_IleRS"/>
    <property type="match status" value="1"/>
</dbReference>
<evidence type="ECO:0000256" key="5">
    <source>
        <dbReference type="ARBA" id="ARBA00022763"/>
    </source>
</evidence>
<dbReference type="SMART" id="SM01232">
    <property type="entry name" value="H2TH"/>
    <property type="match status" value="1"/>
</dbReference>
<evidence type="ECO:0000259" key="17">
    <source>
        <dbReference type="PROSITE" id="PS51068"/>
    </source>
</evidence>
<keyword evidence="10 15" id="KW-0234">DNA repair</keyword>
<dbReference type="NCBIfam" id="NF002211">
    <property type="entry name" value="PRK01103.1"/>
    <property type="match status" value="1"/>
</dbReference>
<comment type="subunit">
    <text evidence="3 15">Monomer.</text>
</comment>
<evidence type="ECO:0000256" key="9">
    <source>
        <dbReference type="ARBA" id="ARBA00023125"/>
    </source>
</evidence>
<sequence length="277" mass="31505">MPELPEVETVVRSLEQKLSGLTITAVDLFKPEVIRFPKPDQFIEQITGKQFQKKLGRRGKYLLIHLSDGLTLVIHLRMTGRLIYCEADLPVEKHTHVIFHLDNGKHLRFADTRRFGRLQLAPTAEVSALPGIRDLGPEPLDKEFTREFLKKELRRRRTRIKSLLLDQCFVAGLGNIYADEALFRAKIHPERLAPDLTTREAAGLHKAIIEVIAGGIKHRGTSFRDYVDGEGRAGSFQHHLKVYNREGLPCSHCGRPIERIKVAGRSSYYCPSCQKPK</sequence>
<evidence type="ECO:0000256" key="12">
    <source>
        <dbReference type="ARBA" id="ARBA00023268"/>
    </source>
</evidence>
<keyword evidence="7 15" id="KW-0378">Hydrolase</keyword>
<dbReference type="InterPro" id="IPR020629">
    <property type="entry name" value="FPG_Glyclase"/>
</dbReference>
<dbReference type="PROSITE" id="PS01242">
    <property type="entry name" value="ZF_FPG_1"/>
    <property type="match status" value="1"/>
</dbReference>
<keyword evidence="11 15" id="KW-0456">Lyase</keyword>
<evidence type="ECO:0000256" key="3">
    <source>
        <dbReference type="ARBA" id="ARBA00011245"/>
    </source>
</evidence>
<feature type="active site" description="Proton donor; for beta-elimination activity" evidence="15">
    <location>
        <position position="60"/>
    </location>
</feature>
<dbReference type="GO" id="GO:0008270">
    <property type="term" value="F:zinc ion binding"/>
    <property type="evidence" value="ECO:0007669"/>
    <property type="project" value="UniProtKB-UniRule"/>
</dbReference>
<comment type="catalytic activity">
    <reaction evidence="1 15">
        <text>Hydrolysis of DNA containing ring-opened 7-methylguanine residues, releasing 2,6-diamino-4-hydroxy-5-(N-methyl)formamidopyrimidine.</text>
        <dbReference type="EC" id="3.2.2.23"/>
    </reaction>
</comment>
<evidence type="ECO:0000256" key="14">
    <source>
        <dbReference type="ARBA" id="ARBA00044632"/>
    </source>
</evidence>
<evidence type="ECO:0000313" key="19">
    <source>
        <dbReference type="Proteomes" id="UP000184148"/>
    </source>
</evidence>
<evidence type="ECO:0000256" key="8">
    <source>
        <dbReference type="ARBA" id="ARBA00022833"/>
    </source>
</evidence>
<dbReference type="PROSITE" id="PS51068">
    <property type="entry name" value="FPG_CAT"/>
    <property type="match status" value="1"/>
</dbReference>
<dbReference type="Pfam" id="PF01149">
    <property type="entry name" value="Fapy_DNA_glyco"/>
    <property type="match status" value="1"/>
</dbReference>
<dbReference type="GO" id="GO:0034039">
    <property type="term" value="F:8-oxo-7,8-dihydroguanine DNA N-glycosylase activity"/>
    <property type="evidence" value="ECO:0007669"/>
    <property type="project" value="TreeGrafter"/>
</dbReference>
<dbReference type="PANTHER" id="PTHR22993:SF9">
    <property type="entry name" value="FORMAMIDOPYRIMIDINE-DNA GLYCOSYLASE"/>
    <property type="match status" value="1"/>
</dbReference>
<keyword evidence="4 15" id="KW-0479">Metal-binding</keyword>
<feature type="binding site" evidence="15">
    <location>
        <position position="156"/>
    </location>
    <ligand>
        <name>DNA</name>
        <dbReference type="ChEBI" id="CHEBI:16991"/>
    </ligand>
</feature>
<feature type="active site" description="Proton donor; for delta-elimination activity" evidence="15">
    <location>
        <position position="265"/>
    </location>
</feature>
<comment type="cofactor">
    <cofactor evidence="15">
        <name>Zn(2+)</name>
        <dbReference type="ChEBI" id="CHEBI:29105"/>
    </cofactor>
    <text evidence="15">Binds 1 zinc ion per subunit.</text>
</comment>
<protein>
    <recommendedName>
        <fullName evidence="15">Formamidopyrimidine-DNA glycosylase</fullName>
        <shortName evidence="15">Fapy-DNA glycosylase</shortName>
        <ecNumber evidence="15">3.2.2.23</ecNumber>
    </recommendedName>
    <alternativeName>
        <fullName evidence="15">DNA-(apurinic or apyrimidinic site) lyase MutM</fullName>
        <shortName evidence="15">AP lyase MutM</shortName>
        <ecNumber evidence="15">4.2.99.18</ecNumber>
    </alternativeName>
</protein>
<dbReference type="Proteomes" id="UP000184148">
    <property type="component" value="Unassembled WGS sequence"/>
</dbReference>
<feature type="active site" description="Schiff-base intermediate with DNA" evidence="15">
    <location>
        <position position="2"/>
    </location>
</feature>
<dbReference type="FunFam" id="1.10.8.50:FF:000003">
    <property type="entry name" value="Formamidopyrimidine-DNA glycosylase"/>
    <property type="match status" value="1"/>
</dbReference>
<evidence type="ECO:0000313" key="18">
    <source>
        <dbReference type="EMBL" id="SHE31992.1"/>
    </source>
</evidence>
<dbReference type="SUPFAM" id="SSF81624">
    <property type="entry name" value="N-terminal domain of MutM-like DNA repair proteins"/>
    <property type="match status" value="1"/>
</dbReference>
<keyword evidence="12 15" id="KW-0511">Multifunctional enzyme</keyword>
<feature type="domain" description="FPG-type" evidence="16">
    <location>
        <begin position="241"/>
        <end position="275"/>
    </location>
</feature>
<dbReference type="InterPro" id="IPR000214">
    <property type="entry name" value="Znf_DNA_glyclase/AP_lyase"/>
</dbReference>
<dbReference type="RefSeq" id="WP_073234114.1">
    <property type="nucleotide sequence ID" value="NZ_FQUY01000001.1"/>
</dbReference>
<keyword evidence="6 15" id="KW-0863">Zinc-finger</keyword>
<dbReference type="Gene3D" id="3.20.190.10">
    <property type="entry name" value="MutM-like, N-terminal"/>
    <property type="match status" value="1"/>
</dbReference>
<dbReference type="InterPro" id="IPR010979">
    <property type="entry name" value="Ribosomal_uS13-like_H2TH"/>
</dbReference>
<feature type="binding site" evidence="15">
    <location>
        <position position="94"/>
    </location>
    <ligand>
        <name>DNA</name>
        <dbReference type="ChEBI" id="CHEBI:16991"/>
    </ligand>
</feature>
<evidence type="ECO:0000256" key="15">
    <source>
        <dbReference type="HAMAP-Rule" id="MF_00103"/>
    </source>
</evidence>
<dbReference type="EMBL" id="FQUY01000001">
    <property type="protein sequence ID" value="SHE31992.1"/>
    <property type="molecule type" value="Genomic_DNA"/>
</dbReference>
<evidence type="ECO:0000256" key="6">
    <source>
        <dbReference type="ARBA" id="ARBA00022771"/>
    </source>
</evidence>
<keyword evidence="19" id="KW-1185">Reference proteome</keyword>
<dbReference type="GO" id="GO:0006284">
    <property type="term" value="P:base-excision repair"/>
    <property type="evidence" value="ECO:0007669"/>
    <property type="project" value="InterPro"/>
</dbReference>
<dbReference type="GO" id="GO:0003684">
    <property type="term" value="F:damaged DNA binding"/>
    <property type="evidence" value="ECO:0007669"/>
    <property type="project" value="InterPro"/>
</dbReference>
<organism evidence="18 19">
    <name type="scientific">Desulforamulus putei DSM 12395</name>
    <dbReference type="NCBI Taxonomy" id="1121429"/>
    <lineage>
        <taxon>Bacteria</taxon>
        <taxon>Bacillati</taxon>
        <taxon>Bacillota</taxon>
        <taxon>Clostridia</taxon>
        <taxon>Eubacteriales</taxon>
        <taxon>Peptococcaceae</taxon>
        <taxon>Desulforamulus</taxon>
    </lineage>
</organism>
<feature type="binding site" evidence="15">
    <location>
        <position position="113"/>
    </location>
    <ligand>
        <name>DNA</name>
        <dbReference type="ChEBI" id="CHEBI:16991"/>
    </ligand>
</feature>
<keyword evidence="8 15" id="KW-0862">Zinc</keyword>
<dbReference type="STRING" id="1121429.SAMN02745133_00133"/>
<dbReference type="InterPro" id="IPR035937">
    <property type="entry name" value="FPG_N"/>
</dbReference>
<dbReference type="EC" id="3.2.2.23" evidence="15"/>
<evidence type="ECO:0000256" key="10">
    <source>
        <dbReference type="ARBA" id="ARBA00023204"/>
    </source>
</evidence>
<reference evidence="19" key="1">
    <citation type="submission" date="2016-11" db="EMBL/GenBank/DDBJ databases">
        <authorList>
            <person name="Varghese N."/>
            <person name="Submissions S."/>
        </authorList>
    </citation>
    <scope>NUCLEOTIDE SEQUENCE [LARGE SCALE GENOMIC DNA]</scope>
    <source>
        <strain evidence="19">DSM 12395</strain>
    </source>
</reference>
<keyword evidence="13 15" id="KW-0326">Glycosidase</keyword>
<evidence type="ECO:0000256" key="11">
    <source>
        <dbReference type="ARBA" id="ARBA00023239"/>
    </source>
</evidence>
<proteinExistence type="inferred from homology"/>
<dbReference type="InterPro" id="IPR012319">
    <property type="entry name" value="FPG_cat"/>
</dbReference>
<dbReference type="EC" id="4.2.99.18" evidence="15"/>
<feature type="domain" description="Formamidopyrimidine-DNA glycosylase catalytic" evidence="17">
    <location>
        <begin position="2"/>
        <end position="116"/>
    </location>
</feature>
<dbReference type="SUPFAM" id="SSF57716">
    <property type="entry name" value="Glucocorticoid receptor-like (DNA-binding domain)"/>
    <property type="match status" value="1"/>
</dbReference>
<evidence type="ECO:0000256" key="7">
    <source>
        <dbReference type="ARBA" id="ARBA00022801"/>
    </source>
</evidence>
<evidence type="ECO:0000259" key="16">
    <source>
        <dbReference type="PROSITE" id="PS51066"/>
    </source>
</evidence>
<dbReference type="Gene3D" id="1.10.8.50">
    <property type="match status" value="1"/>
</dbReference>
<dbReference type="CDD" id="cd08966">
    <property type="entry name" value="EcFpg-like_N"/>
    <property type="match status" value="1"/>
</dbReference>
<comment type="similarity">
    <text evidence="2 15">Belongs to the FPG family.</text>
</comment>
<evidence type="ECO:0000256" key="2">
    <source>
        <dbReference type="ARBA" id="ARBA00009409"/>
    </source>
</evidence>
<dbReference type="SMART" id="SM00898">
    <property type="entry name" value="Fapy_DNA_glyco"/>
    <property type="match status" value="1"/>
</dbReference>
<dbReference type="GO" id="GO:0003690">
    <property type="term" value="F:double-stranded DNA binding"/>
    <property type="evidence" value="ECO:0007669"/>
    <property type="project" value="UniProtKB-ARBA"/>
</dbReference>
<dbReference type="InterPro" id="IPR015886">
    <property type="entry name" value="H2TH_FPG"/>
</dbReference>
<feature type="active site" description="Proton donor" evidence="15">
    <location>
        <position position="3"/>
    </location>
</feature>
<dbReference type="SUPFAM" id="SSF46946">
    <property type="entry name" value="S13-like H2TH domain"/>
    <property type="match status" value="1"/>
</dbReference>
<evidence type="ECO:0000256" key="4">
    <source>
        <dbReference type="ARBA" id="ARBA00022723"/>
    </source>
</evidence>
<comment type="catalytic activity">
    <reaction evidence="14 15">
        <text>2'-deoxyribonucleotide-(2'-deoxyribose 5'-phosphate)-2'-deoxyribonucleotide-DNA = a 3'-end 2'-deoxyribonucleotide-(2,3-dehydro-2,3-deoxyribose 5'-phosphate)-DNA + a 5'-end 5'-phospho-2'-deoxyribonucleoside-DNA + H(+)</text>
        <dbReference type="Rhea" id="RHEA:66592"/>
        <dbReference type="Rhea" id="RHEA-COMP:13180"/>
        <dbReference type="Rhea" id="RHEA-COMP:16897"/>
        <dbReference type="Rhea" id="RHEA-COMP:17067"/>
        <dbReference type="ChEBI" id="CHEBI:15378"/>
        <dbReference type="ChEBI" id="CHEBI:136412"/>
        <dbReference type="ChEBI" id="CHEBI:157695"/>
        <dbReference type="ChEBI" id="CHEBI:167181"/>
        <dbReference type="EC" id="4.2.99.18"/>
    </reaction>
</comment>
<dbReference type="OrthoDB" id="9800855at2"/>
<dbReference type="InterPro" id="IPR010663">
    <property type="entry name" value="Znf_FPG/IleRS"/>
</dbReference>
<keyword evidence="9 15" id="KW-0238">DNA-binding</keyword>
<dbReference type="Pfam" id="PF06831">
    <property type="entry name" value="H2TH"/>
    <property type="match status" value="1"/>
</dbReference>
<dbReference type="AlphaFoldDB" id="A0A1M4SIL9"/>
<dbReference type="GO" id="GO:0140078">
    <property type="term" value="F:class I DNA-(apurinic or apyrimidinic site) endonuclease activity"/>
    <property type="evidence" value="ECO:0007669"/>
    <property type="project" value="UniProtKB-EC"/>
</dbReference>
<dbReference type="InterPro" id="IPR015887">
    <property type="entry name" value="DNA_glyclase_Znf_dom_DNA_BS"/>
</dbReference>
<comment type="function">
    <text evidence="15">Involved in base excision repair of DNA damaged by oxidation or by mutagenic agents. Acts as DNA glycosylase that recognizes and removes damaged bases. Has a preference for oxidized purines, such as 7,8-dihydro-8-oxoguanine (8-oxoG). Has AP (apurinic/apyrimidinic) lyase activity and introduces nicks in the DNA strand. Cleaves the DNA backbone by beta-delta elimination to generate a single-strand break at the site of the removed base with both 3'- and 5'-phosphates.</text>
</comment>
<name>A0A1M4SIL9_9FIRM</name>
<dbReference type="NCBIfam" id="TIGR00577">
    <property type="entry name" value="fpg"/>
    <property type="match status" value="1"/>
</dbReference>
<gene>
    <name evidence="15" type="primary">mutM</name>
    <name evidence="15" type="synonym">fpg</name>
    <name evidence="18" type="ORF">SAMN02745133_00133</name>
</gene>
<keyword evidence="5 15" id="KW-0227">DNA damage</keyword>
<dbReference type="HAMAP" id="MF_00103">
    <property type="entry name" value="Fapy_DNA_glycosyl"/>
    <property type="match status" value="1"/>
</dbReference>
<accession>A0A1M4SIL9</accession>
<evidence type="ECO:0000256" key="13">
    <source>
        <dbReference type="ARBA" id="ARBA00023295"/>
    </source>
</evidence>
<evidence type="ECO:0000256" key="1">
    <source>
        <dbReference type="ARBA" id="ARBA00001668"/>
    </source>
</evidence>
<dbReference type="PROSITE" id="PS51066">
    <property type="entry name" value="ZF_FPG_2"/>
    <property type="match status" value="1"/>
</dbReference>